<keyword evidence="1 2" id="KW-0647">Proteasome</keyword>
<dbReference type="PANTHER" id="PTHR11599">
    <property type="entry name" value="PROTEASOME SUBUNIT ALPHA/BETA"/>
    <property type="match status" value="1"/>
</dbReference>
<dbReference type="RefSeq" id="XP_022461851.1">
    <property type="nucleotide sequence ID" value="XM_022603307.1"/>
</dbReference>
<dbReference type="Gene3D" id="3.60.20.10">
    <property type="entry name" value="Glutamine Phosphoribosylpyrophosphate, subunit 1, domain 1"/>
    <property type="match status" value="1"/>
</dbReference>
<dbReference type="GO" id="GO:0019773">
    <property type="term" value="C:proteasome core complex, alpha-subunit complex"/>
    <property type="evidence" value="ECO:0007669"/>
    <property type="project" value="UniProtKB-UniRule"/>
</dbReference>
<dbReference type="InterPro" id="IPR001353">
    <property type="entry name" value="Proteasome_sua/b"/>
</dbReference>
<dbReference type="Proteomes" id="UP000019384">
    <property type="component" value="Unassembled WGS sequence"/>
</dbReference>
<feature type="compositionally biased region" description="Acidic residues" evidence="3">
    <location>
        <begin position="174"/>
        <end position="184"/>
    </location>
</feature>
<dbReference type="AlphaFoldDB" id="W6MT14"/>
<organism evidence="4 5">
    <name type="scientific">Kuraishia capsulata CBS 1993</name>
    <dbReference type="NCBI Taxonomy" id="1382522"/>
    <lineage>
        <taxon>Eukaryota</taxon>
        <taxon>Fungi</taxon>
        <taxon>Dikarya</taxon>
        <taxon>Ascomycota</taxon>
        <taxon>Saccharomycotina</taxon>
        <taxon>Pichiomycetes</taxon>
        <taxon>Pichiales</taxon>
        <taxon>Pichiaceae</taxon>
        <taxon>Kuraishia</taxon>
    </lineage>
</organism>
<dbReference type="Pfam" id="PF00227">
    <property type="entry name" value="Proteasome"/>
    <property type="match status" value="1"/>
</dbReference>
<comment type="similarity">
    <text evidence="2">Belongs to the peptidase T1A family.</text>
</comment>
<evidence type="ECO:0008006" key="6">
    <source>
        <dbReference type="Google" id="ProtNLM"/>
    </source>
</evidence>
<dbReference type="EMBL" id="HG793131">
    <property type="protein sequence ID" value="CDK29869.1"/>
    <property type="molecule type" value="Genomic_DNA"/>
</dbReference>
<dbReference type="InterPro" id="IPR029055">
    <property type="entry name" value="Ntn_hydrolases_N"/>
</dbReference>
<dbReference type="GO" id="GO:0010499">
    <property type="term" value="P:proteasomal ubiquitin-independent protein catabolic process"/>
    <property type="evidence" value="ECO:0007669"/>
    <property type="project" value="EnsemblFungi"/>
</dbReference>
<name>W6MT14_9ASCO</name>
<sequence length="203" mass="22330">MNSKMVFDRPISVSKAAYTLADKAQENTQSYGNRPYGVGLLIAGVDDTSAHLYEFQPSGLVTEYNASAIGARSQAARTYLERNYETLDTTEDQEVIKFALLALRETLAQDKELTQQNTSVAIVSKGSKLRLYEDEQVQQFLDLLDSTANSRSRGNDDDNDDEKETGDDVKTEEPEAVTEPEPTVEGETGAAEGVASEDRMDTD</sequence>
<keyword evidence="5" id="KW-1185">Reference proteome</keyword>
<dbReference type="HOGENOM" id="CLU_035750_8_2_1"/>
<dbReference type="GO" id="GO:0034515">
    <property type="term" value="C:proteasome storage granule"/>
    <property type="evidence" value="ECO:0007669"/>
    <property type="project" value="EnsemblFungi"/>
</dbReference>
<accession>W6MT14</accession>
<dbReference type="PROSITE" id="PS51475">
    <property type="entry name" value="PROTEASOME_ALPHA_2"/>
    <property type="match status" value="1"/>
</dbReference>
<dbReference type="GeneID" id="34523239"/>
<dbReference type="InterPro" id="IPR023332">
    <property type="entry name" value="Proteasome_alpha-type"/>
</dbReference>
<dbReference type="InterPro" id="IPR050115">
    <property type="entry name" value="Proteasome_alpha"/>
</dbReference>
<reference evidence="4" key="1">
    <citation type="submission" date="2013-12" db="EMBL/GenBank/DDBJ databases">
        <authorList>
            <person name="Genoscope - CEA"/>
        </authorList>
    </citation>
    <scope>NUCLEOTIDE SEQUENCE</scope>
    <source>
        <strain evidence="4">CBS 1993</strain>
    </source>
</reference>
<dbReference type="SUPFAM" id="SSF56235">
    <property type="entry name" value="N-terminal nucleophile aminohydrolases (Ntn hydrolases)"/>
    <property type="match status" value="1"/>
</dbReference>
<evidence type="ECO:0000256" key="1">
    <source>
        <dbReference type="ARBA" id="ARBA00022942"/>
    </source>
</evidence>
<feature type="region of interest" description="Disordered" evidence="3">
    <location>
        <begin position="148"/>
        <end position="203"/>
    </location>
</feature>
<protein>
    <recommendedName>
        <fullName evidence="6">Proteasome alpha-type subunits domain-containing protein</fullName>
    </recommendedName>
</protein>
<dbReference type="STRING" id="1382522.W6MT14"/>
<dbReference type="OrthoDB" id="431557at2759"/>
<evidence type="ECO:0000256" key="3">
    <source>
        <dbReference type="SAM" id="MobiDB-lite"/>
    </source>
</evidence>
<dbReference type="GO" id="GO:0043161">
    <property type="term" value="P:proteasome-mediated ubiquitin-dependent protein catabolic process"/>
    <property type="evidence" value="ECO:0007669"/>
    <property type="project" value="EnsemblFungi"/>
</dbReference>
<gene>
    <name evidence="4" type="ORF">KUCA_T00005863001</name>
</gene>
<proteinExistence type="inferred from homology"/>
<evidence type="ECO:0000313" key="4">
    <source>
        <dbReference type="EMBL" id="CDK29869.1"/>
    </source>
</evidence>
<evidence type="ECO:0000313" key="5">
    <source>
        <dbReference type="Proteomes" id="UP000019384"/>
    </source>
</evidence>
<evidence type="ECO:0000256" key="2">
    <source>
        <dbReference type="PROSITE-ProRule" id="PRU00808"/>
    </source>
</evidence>
<reference evidence="4" key="2">
    <citation type="submission" date="2014-02" db="EMBL/GenBank/DDBJ databases">
        <title>Complete DNA sequence of /Kuraishia capsulata/ illustrates novel genomic features among budding yeasts (/Saccharomycotina/).</title>
        <authorList>
            <person name="Morales L."/>
            <person name="Noel B."/>
            <person name="Porcel B."/>
            <person name="Marcet-Houben M."/>
            <person name="Hullo M-F."/>
            <person name="Sacerdot C."/>
            <person name="Tekaia F."/>
            <person name="Leh-Louis V."/>
            <person name="Despons L."/>
            <person name="Khanna V."/>
            <person name="Aury J-M."/>
            <person name="Barbe V."/>
            <person name="Couloux A."/>
            <person name="Labadie K."/>
            <person name="Pelletier E."/>
            <person name="Souciet J-L."/>
            <person name="Boekhout T."/>
            <person name="Gabaldon T."/>
            <person name="Wincker P."/>
            <person name="Dujon B."/>
        </authorList>
    </citation>
    <scope>NUCLEOTIDE SEQUENCE</scope>
    <source>
        <strain evidence="4">CBS 1993</strain>
    </source>
</reference>